<evidence type="ECO:0000313" key="2">
    <source>
        <dbReference type="Proteomes" id="UP000276133"/>
    </source>
</evidence>
<gene>
    <name evidence="1" type="ORF">BpHYR1_016188</name>
</gene>
<protein>
    <submittedName>
        <fullName evidence="1">Uncharacterized protein</fullName>
    </submittedName>
</protein>
<sequence>MIQTIFYKYIKQSFQKVRSKLLIIISTFRGRFFKNLKSFLTNEFTLLNLYYFLFIDTEVYKGASFNAKFSNKFYDIVLSRQLIFNSTILKTLFEIFIKYLKFSLKKSRAESKILQTRNALPIN</sequence>
<organism evidence="1 2">
    <name type="scientific">Brachionus plicatilis</name>
    <name type="common">Marine rotifer</name>
    <name type="synonym">Brachionus muelleri</name>
    <dbReference type="NCBI Taxonomy" id="10195"/>
    <lineage>
        <taxon>Eukaryota</taxon>
        <taxon>Metazoa</taxon>
        <taxon>Spiralia</taxon>
        <taxon>Gnathifera</taxon>
        <taxon>Rotifera</taxon>
        <taxon>Eurotatoria</taxon>
        <taxon>Monogononta</taxon>
        <taxon>Pseudotrocha</taxon>
        <taxon>Ploima</taxon>
        <taxon>Brachionidae</taxon>
        <taxon>Brachionus</taxon>
    </lineage>
</organism>
<accession>A0A3M7R3D5</accession>
<evidence type="ECO:0000313" key="1">
    <source>
        <dbReference type="EMBL" id="RNA18112.1"/>
    </source>
</evidence>
<dbReference type="EMBL" id="REGN01004305">
    <property type="protein sequence ID" value="RNA18112.1"/>
    <property type="molecule type" value="Genomic_DNA"/>
</dbReference>
<name>A0A3M7R3D5_BRAPC</name>
<keyword evidence="2" id="KW-1185">Reference proteome</keyword>
<dbReference type="AlphaFoldDB" id="A0A3M7R3D5"/>
<proteinExistence type="predicted"/>
<comment type="caution">
    <text evidence="1">The sequence shown here is derived from an EMBL/GenBank/DDBJ whole genome shotgun (WGS) entry which is preliminary data.</text>
</comment>
<dbReference type="Proteomes" id="UP000276133">
    <property type="component" value="Unassembled WGS sequence"/>
</dbReference>
<reference evidence="1 2" key="1">
    <citation type="journal article" date="2018" name="Sci. Rep.">
        <title>Genomic signatures of local adaptation to the degree of environmental predictability in rotifers.</title>
        <authorList>
            <person name="Franch-Gras L."/>
            <person name="Hahn C."/>
            <person name="Garcia-Roger E.M."/>
            <person name="Carmona M.J."/>
            <person name="Serra M."/>
            <person name="Gomez A."/>
        </authorList>
    </citation>
    <scope>NUCLEOTIDE SEQUENCE [LARGE SCALE GENOMIC DNA]</scope>
    <source>
        <strain evidence="1">HYR1</strain>
    </source>
</reference>